<dbReference type="PANTHER" id="PTHR43591">
    <property type="entry name" value="METHYLTRANSFERASE"/>
    <property type="match status" value="1"/>
</dbReference>
<keyword evidence="4" id="KW-0489">Methyltransferase</keyword>
<dbReference type="EMBL" id="BEXD01000669">
    <property type="protein sequence ID" value="GBB89341.1"/>
    <property type="molecule type" value="Genomic_DNA"/>
</dbReference>
<keyword evidence="5" id="KW-1185">Reference proteome</keyword>
<dbReference type="Gene3D" id="3.40.50.150">
    <property type="entry name" value="Vaccinia Virus protein VP39"/>
    <property type="match status" value="1"/>
</dbReference>
<name>A0A2Z6QX75_9GLOM</name>
<gene>
    <name evidence="4" type="ORF">RCL2_002077700</name>
    <name evidence="3" type="ORF">RclHR1_01600013</name>
</gene>
<evidence type="ECO:0000313" key="3">
    <source>
        <dbReference type="EMBL" id="GBB89341.1"/>
    </source>
</evidence>
<sequence length="322" mass="37397">MGINLSKKQLRPLRSTSPTTTTSSSGFNDDSSILTREESFTSQEDLELEPTFPIDRSQNEQAHAWKEQHLLSKETWGEHFLAPVSEWLKLGIKVLDMGCGTGMWLIDVGSKYPLSDFVGVDILPSITKRYPSNVEFIQADITFRLPFPDMSFDYIHMRHMLFYFTEKDWKNIVIPELIRILKPGGYLEIGEADIEWYNVSPVTRTLISAAHNVMRQRGIDPFIINRIYEIMDNTGMFQKVYHKSQDSQIGKWEKGKGARVLRNCVAFFNGIRVPLCRLLQISDETFNSYLKQFEVDVEVYKTYCRVHRFYAAKKNLCEDMYL</sequence>
<dbReference type="AlphaFoldDB" id="A0A2Z6QX75"/>
<dbReference type="SUPFAM" id="SSF53335">
    <property type="entry name" value="S-adenosyl-L-methionine-dependent methyltransferases"/>
    <property type="match status" value="1"/>
</dbReference>
<feature type="compositionally biased region" description="Low complexity" evidence="1">
    <location>
        <begin position="12"/>
        <end position="25"/>
    </location>
</feature>
<dbReference type="Proteomes" id="UP000247702">
    <property type="component" value="Unassembled WGS sequence"/>
</dbReference>
<evidence type="ECO:0000313" key="5">
    <source>
        <dbReference type="Proteomes" id="UP000247702"/>
    </source>
</evidence>
<reference evidence="4" key="2">
    <citation type="submission" date="2019-10" db="EMBL/GenBank/DDBJ databases">
        <title>Conservation and host-specific expression of non-tandemly repeated heterogenous ribosome RNA gene in arbuscular mycorrhizal fungi.</title>
        <authorList>
            <person name="Maeda T."/>
            <person name="Kobayashi Y."/>
            <person name="Nakagawa T."/>
            <person name="Ezawa T."/>
            <person name="Yamaguchi K."/>
            <person name="Bino T."/>
            <person name="Nishimoto Y."/>
            <person name="Shigenobu S."/>
            <person name="Kawaguchi M."/>
        </authorList>
    </citation>
    <scope>NUCLEOTIDE SEQUENCE</scope>
    <source>
        <strain evidence="4">HR1</strain>
    </source>
</reference>
<protein>
    <submittedName>
        <fullName evidence="4">S-adenosyl-L-methionine-dependent methyltransferase</fullName>
    </submittedName>
</protein>
<dbReference type="EMBL" id="BLAL01000229">
    <property type="protein sequence ID" value="GES94035.1"/>
    <property type="molecule type" value="Genomic_DNA"/>
</dbReference>
<organism evidence="3 5">
    <name type="scientific">Rhizophagus clarus</name>
    <dbReference type="NCBI Taxonomy" id="94130"/>
    <lineage>
        <taxon>Eukaryota</taxon>
        <taxon>Fungi</taxon>
        <taxon>Fungi incertae sedis</taxon>
        <taxon>Mucoromycota</taxon>
        <taxon>Glomeromycotina</taxon>
        <taxon>Glomeromycetes</taxon>
        <taxon>Glomerales</taxon>
        <taxon>Glomeraceae</taxon>
        <taxon>Rhizophagus</taxon>
    </lineage>
</organism>
<dbReference type="Proteomes" id="UP000615446">
    <property type="component" value="Unassembled WGS sequence"/>
</dbReference>
<keyword evidence="4" id="KW-0808">Transferase</keyword>
<dbReference type="CDD" id="cd02440">
    <property type="entry name" value="AdoMet_MTases"/>
    <property type="match status" value="1"/>
</dbReference>
<evidence type="ECO:0000313" key="4">
    <source>
        <dbReference type="EMBL" id="GES94035.1"/>
    </source>
</evidence>
<proteinExistence type="predicted"/>
<comment type="caution">
    <text evidence="3">The sequence shown here is derived from an EMBL/GenBank/DDBJ whole genome shotgun (WGS) entry which is preliminary data.</text>
</comment>
<dbReference type="GO" id="GO:0032259">
    <property type="term" value="P:methylation"/>
    <property type="evidence" value="ECO:0007669"/>
    <property type="project" value="UniProtKB-KW"/>
</dbReference>
<dbReference type="InterPro" id="IPR029063">
    <property type="entry name" value="SAM-dependent_MTases_sf"/>
</dbReference>
<dbReference type="Pfam" id="PF13649">
    <property type="entry name" value="Methyltransf_25"/>
    <property type="match status" value="1"/>
</dbReference>
<evidence type="ECO:0000256" key="1">
    <source>
        <dbReference type="SAM" id="MobiDB-lite"/>
    </source>
</evidence>
<dbReference type="STRING" id="94130.A0A2Z6QX75"/>
<dbReference type="InterPro" id="IPR041698">
    <property type="entry name" value="Methyltransf_25"/>
</dbReference>
<feature type="region of interest" description="Disordered" evidence="1">
    <location>
        <begin position="1"/>
        <end position="34"/>
    </location>
</feature>
<feature type="domain" description="Methyltransferase" evidence="2">
    <location>
        <begin position="94"/>
        <end position="185"/>
    </location>
</feature>
<reference evidence="3 5" key="1">
    <citation type="submission" date="2017-11" db="EMBL/GenBank/DDBJ databases">
        <title>The genome of Rhizophagus clarus HR1 reveals common genetic basis of auxotrophy among arbuscular mycorrhizal fungi.</title>
        <authorList>
            <person name="Kobayashi Y."/>
        </authorList>
    </citation>
    <scope>NUCLEOTIDE SEQUENCE [LARGE SCALE GENOMIC DNA]</scope>
    <source>
        <strain evidence="3 5">HR1</strain>
    </source>
</reference>
<accession>A0A2Z6QX75</accession>
<evidence type="ECO:0000259" key="2">
    <source>
        <dbReference type="Pfam" id="PF13649"/>
    </source>
</evidence>
<dbReference type="GO" id="GO:0008168">
    <property type="term" value="F:methyltransferase activity"/>
    <property type="evidence" value="ECO:0007669"/>
    <property type="project" value="UniProtKB-KW"/>
</dbReference>
<dbReference type="OrthoDB" id="2013972at2759"/>